<proteinExistence type="inferred from homology"/>
<evidence type="ECO:0000256" key="1">
    <source>
        <dbReference type="ARBA" id="ARBA00005495"/>
    </source>
</evidence>
<dbReference type="Proteomes" id="UP000193427">
    <property type="component" value="Chromosome"/>
</dbReference>
<dbReference type="InterPro" id="IPR011057">
    <property type="entry name" value="Mss4-like_sf"/>
</dbReference>
<keyword evidence="2" id="KW-0479">Metal-binding</keyword>
<reference evidence="4 5" key="1">
    <citation type="submission" date="2016-04" db="EMBL/GenBank/DDBJ databases">
        <title>Complete genome sequence of natural rubber-degrading, novel Gram-negative bacterium, Rhizobacter gummiphilus strain NS21.</title>
        <authorList>
            <person name="Tabata M."/>
            <person name="Kasai D."/>
            <person name="Fukuda M."/>
        </authorList>
    </citation>
    <scope>NUCLEOTIDE SEQUENCE [LARGE SCALE GENOMIC DNA]</scope>
    <source>
        <strain evidence="4 5">NS21</strain>
    </source>
</reference>
<dbReference type="PANTHER" id="PTHR28620">
    <property type="entry name" value="CENTROMERE PROTEIN V"/>
    <property type="match status" value="1"/>
</dbReference>
<evidence type="ECO:0000313" key="5">
    <source>
        <dbReference type="Proteomes" id="UP000193427"/>
    </source>
</evidence>
<sequence>MKKTYQGSCHCGQVRYEADVDLSEGASRCNCTYCSKTRAWGTTIKPDAFRLLTDENALKDYRFNTRSGGHLFCSTCGLSSFSRGDVPALGGAFVSVNVACLDGVSPEELAAIPVKYCDGLHDNWWNPPAVTSYL</sequence>
<dbReference type="PANTHER" id="PTHR28620:SF1">
    <property type="entry name" value="CENP-V_GFA DOMAIN-CONTAINING PROTEIN"/>
    <property type="match status" value="1"/>
</dbReference>
<keyword evidence="5" id="KW-1185">Reference proteome</keyword>
<evidence type="ECO:0000313" key="4">
    <source>
        <dbReference type="EMBL" id="ARN20001.1"/>
    </source>
</evidence>
<dbReference type="InterPro" id="IPR052355">
    <property type="entry name" value="CENP-V-like"/>
</dbReference>
<keyword evidence="3" id="KW-0862">Zinc</keyword>
<dbReference type="AlphaFoldDB" id="A0A1W6L6N3"/>
<dbReference type="EMBL" id="CP015118">
    <property type="protein sequence ID" value="ARN20001.1"/>
    <property type="molecule type" value="Genomic_DNA"/>
</dbReference>
<gene>
    <name evidence="4" type="ORF">A4W93_08770</name>
</gene>
<evidence type="ECO:0000256" key="2">
    <source>
        <dbReference type="ARBA" id="ARBA00022723"/>
    </source>
</evidence>
<dbReference type="GO" id="GO:0046872">
    <property type="term" value="F:metal ion binding"/>
    <property type="evidence" value="ECO:0007669"/>
    <property type="project" value="UniProtKB-KW"/>
</dbReference>
<dbReference type="Pfam" id="PF04828">
    <property type="entry name" value="GFA"/>
    <property type="match status" value="1"/>
</dbReference>
<evidence type="ECO:0000256" key="3">
    <source>
        <dbReference type="ARBA" id="ARBA00022833"/>
    </source>
</evidence>
<dbReference type="InterPro" id="IPR006913">
    <property type="entry name" value="CENP-V/GFA"/>
</dbReference>
<name>A0A1W6L6N3_9BURK</name>
<accession>A0A1W6L6N3</accession>
<dbReference type="Gene3D" id="2.170.150.70">
    <property type="match status" value="1"/>
</dbReference>
<dbReference type="STRING" id="946333.A4W93_08770"/>
<dbReference type="PROSITE" id="PS51891">
    <property type="entry name" value="CENP_V_GFA"/>
    <property type="match status" value="1"/>
</dbReference>
<dbReference type="SUPFAM" id="SSF51316">
    <property type="entry name" value="Mss4-like"/>
    <property type="match status" value="1"/>
</dbReference>
<dbReference type="RefSeq" id="WP_085750268.1">
    <property type="nucleotide sequence ID" value="NZ_BSPR01000008.1"/>
</dbReference>
<organism evidence="4 5">
    <name type="scientific">Piscinibacter gummiphilus</name>
    <dbReference type="NCBI Taxonomy" id="946333"/>
    <lineage>
        <taxon>Bacteria</taxon>
        <taxon>Pseudomonadati</taxon>
        <taxon>Pseudomonadota</taxon>
        <taxon>Betaproteobacteria</taxon>
        <taxon>Burkholderiales</taxon>
        <taxon>Sphaerotilaceae</taxon>
        <taxon>Piscinibacter</taxon>
    </lineage>
</organism>
<dbReference type="KEGG" id="rgu:A4W93_08770"/>
<comment type="similarity">
    <text evidence="1">Belongs to the Gfa family.</text>
</comment>
<dbReference type="OrthoDB" id="327703at2"/>
<protein>
    <submittedName>
        <fullName evidence="4">Aldehyde-activating protein</fullName>
    </submittedName>
</protein>
<dbReference type="GO" id="GO:0016846">
    <property type="term" value="F:carbon-sulfur lyase activity"/>
    <property type="evidence" value="ECO:0007669"/>
    <property type="project" value="InterPro"/>
</dbReference>